<evidence type="ECO:0000313" key="1">
    <source>
        <dbReference type="EMBL" id="CAE7707765.1"/>
    </source>
</evidence>
<dbReference type="OrthoDB" id="416042at2759"/>
<keyword evidence="2" id="KW-1185">Reference proteome</keyword>
<reference evidence="1" key="1">
    <citation type="submission" date="2021-02" db="EMBL/GenBank/DDBJ databases">
        <authorList>
            <person name="Dougan E. K."/>
            <person name="Rhodes N."/>
            <person name="Thang M."/>
            <person name="Chan C."/>
        </authorList>
    </citation>
    <scope>NUCLEOTIDE SEQUENCE</scope>
</reference>
<comment type="caution">
    <text evidence="1">The sequence shown here is derived from an EMBL/GenBank/DDBJ whole genome shotgun (WGS) entry which is preliminary data.</text>
</comment>
<protein>
    <recommendedName>
        <fullName evidence="3">Sulfotransferase domain-containing protein</fullName>
    </recommendedName>
</protein>
<gene>
    <name evidence="1" type="ORF">SPIL2461_LOCUS20008</name>
</gene>
<dbReference type="EMBL" id="CAJNIZ010045000">
    <property type="protein sequence ID" value="CAE7707765.1"/>
    <property type="molecule type" value="Genomic_DNA"/>
</dbReference>
<evidence type="ECO:0008006" key="3">
    <source>
        <dbReference type="Google" id="ProtNLM"/>
    </source>
</evidence>
<dbReference type="AlphaFoldDB" id="A0A812X006"/>
<sequence length="275" mass="30880">MSRASSLKSCLSFIHIPKNMGGSIESSLIKAYKFKASAESPSCAFRARSSNIKERLWGVCDDKIRCSRSTHWPWQEGQHAWPGCTVAPNAPRSIPESIRQLAGKTSCSPWHFPPAFDPTVAASYTKDCDSFCVVRDPMHRYLSQLRTMHPMKDVCDPQKLEQLTQKALNAVDLKIDCHLIPQVYYVYQDGEPTAPRICHHILKYESMSSEFPALMGKYGLGKVNLTQQNAHRGHHCNVTPTSATVRMVASFYSKDYKAFGFAARQAMVALQYESV</sequence>
<accession>A0A812X006</accession>
<name>A0A812X006_SYMPI</name>
<proteinExistence type="predicted"/>
<evidence type="ECO:0000313" key="2">
    <source>
        <dbReference type="Proteomes" id="UP000649617"/>
    </source>
</evidence>
<organism evidence="1 2">
    <name type="scientific">Symbiodinium pilosum</name>
    <name type="common">Dinoflagellate</name>
    <dbReference type="NCBI Taxonomy" id="2952"/>
    <lineage>
        <taxon>Eukaryota</taxon>
        <taxon>Sar</taxon>
        <taxon>Alveolata</taxon>
        <taxon>Dinophyceae</taxon>
        <taxon>Suessiales</taxon>
        <taxon>Symbiodiniaceae</taxon>
        <taxon>Symbiodinium</taxon>
    </lineage>
</organism>
<dbReference type="Proteomes" id="UP000649617">
    <property type="component" value="Unassembled WGS sequence"/>
</dbReference>